<organism evidence="1 2">
    <name type="scientific">Oxalobacter vibrioformis</name>
    <dbReference type="NCBI Taxonomy" id="933080"/>
    <lineage>
        <taxon>Bacteria</taxon>
        <taxon>Pseudomonadati</taxon>
        <taxon>Pseudomonadota</taxon>
        <taxon>Betaproteobacteria</taxon>
        <taxon>Burkholderiales</taxon>
        <taxon>Oxalobacteraceae</taxon>
        <taxon>Oxalobacter</taxon>
    </lineage>
</organism>
<dbReference type="InterPro" id="IPR006597">
    <property type="entry name" value="Sel1-like"/>
</dbReference>
<evidence type="ECO:0000313" key="1">
    <source>
        <dbReference type="EMBL" id="WAW09862.1"/>
    </source>
</evidence>
<dbReference type="Proteomes" id="UP001156215">
    <property type="component" value="Chromosome"/>
</dbReference>
<sequence length="172" mass="19382">MGFVSSLKPAIEQVFLWRPGLWLVEEKWRWLHGKMRYACRSGQGRGYAKSNGRLANLSVRGMFVAHDDGKAYEWAKKGADAGDAYSQSLMGYLTLYGKGVEKNYGEARKWLRMASDKGDAFAQYRLGLIYETGAGFMAPDAEKAAHWYAVSEENGNKDARNRLRELRKKTGG</sequence>
<name>A0A9E9LYJ6_9BURK</name>
<dbReference type="PANTHER" id="PTHR11102">
    <property type="entry name" value="SEL-1-LIKE PROTEIN"/>
    <property type="match status" value="1"/>
</dbReference>
<dbReference type="SMART" id="SM00671">
    <property type="entry name" value="SEL1"/>
    <property type="match status" value="3"/>
</dbReference>
<keyword evidence="2" id="KW-1185">Reference proteome</keyword>
<accession>A0A9E9LYJ6</accession>
<dbReference type="KEGG" id="ovb:NB640_11675"/>
<dbReference type="InterPro" id="IPR011990">
    <property type="entry name" value="TPR-like_helical_dom_sf"/>
</dbReference>
<evidence type="ECO:0000313" key="2">
    <source>
        <dbReference type="Proteomes" id="UP001156215"/>
    </source>
</evidence>
<proteinExistence type="predicted"/>
<dbReference type="Pfam" id="PF08238">
    <property type="entry name" value="Sel1"/>
    <property type="match status" value="3"/>
</dbReference>
<dbReference type="RefSeq" id="WP_269308867.1">
    <property type="nucleotide sequence ID" value="NZ_CP098242.1"/>
</dbReference>
<dbReference type="PANTHER" id="PTHR11102:SF160">
    <property type="entry name" value="ERAD-ASSOCIATED E3 UBIQUITIN-PROTEIN LIGASE COMPONENT HRD3"/>
    <property type="match status" value="1"/>
</dbReference>
<dbReference type="SUPFAM" id="SSF81901">
    <property type="entry name" value="HCP-like"/>
    <property type="match status" value="1"/>
</dbReference>
<gene>
    <name evidence="1" type="ORF">NB640_11675</name>
</gene>
<protein>
    <submittedName>
        <fullName evidence="1">Sel1 repeat family protein</fullName>
    </submittedName>
</protein>
<dbReference type="EMBL" id="CP098242">
    <property type="protein sequence ID" value="WAW09862.1"/>
    <property type="molecule type" value="Genomic_DNA"/>
</dbReference>
<dbReference type="Gene3D" id="1.25.40.10">
    <property type="entry name" value="Tetratricopeptide repeat domain"/>
    <property type="match status" value="1"/>
</dbReference>
<dbReference type="InterPro" id="IPR050767">
    <property type="entry name" value="Sel1_AlgK"/>
</dbReference>
<reference evidence="1" key="1">
    <citation type="journal article" date="2022" name="Front. Microbiol.">
        <title>New perspectives on an old grouping: The genomic and phenotypic variability of Oxalobacter formigenes and the implications for calcium oxalate stone prevention.</title>
        <authorList>
            <person name="Chmiel J.A."/>
            <person name="Carr C."/>
            <person name="Stuivenberg G.A."/>
            <person name="Venema R."/>
            <person name="Chanyi R.M."/>
            <person name="Al K.F."/>
            <person name="Giguere D."/>
            <person name="Say H."/>
            <person name="Akouris P.P."/>
            <person name="Dominguez Romero S.A."/>
            <person name="Kwong A."/>
            <person name="Tai V."/>
            <person name="Koval S.F."/>
            <person name="Razvi H."/>
            <person name="Bjazevic J."/>
            <person name="Burton J.P."/>
        </authorList>
    </citation>
    <scope>NUCLEOTIDE SEQUENCE</scope>
    <source>
        <strain evidence="1">WoOx3</strain>
    </source>
</reference>
<dbReference type="AlphaFoldDB" id="A0A9E9LYJ6"/>